<accession>A0A843WZL7</accession>
<evidence type="ECO:0000256" key="2">
    <source>
        <dbReference type="SAM" id="SignalP"/>
    </source>
</evidence>
<evidence type="ECO:0008006" key="5">
    <source>
        <dbReference type="Google" id="ProtNLM"/>
    </source>
</evidence>
<feature type="chain" id="PRO_5032954158" description="Secreted protein" evidence="2">
    <location>
        <begin position="22"/>
        <end position="87"/>
    </location>
</feature>
<sequence>MCAMVLAQLSLWLGRYRGGESSDRPCTGHPRRRWAYEGLSCSTSIFGKPRRHPSSGTRVLSASPPASPSGDTRGSCHGDRAWCPQDD</sequence>
<keyword evidence="4" id="KW-1185">Reference proteome</keyword>
<feature type="signal peptide" evidence="2">
    <location>
        <begin position="1"/>
        <end position="21"/>
    </location>
</feature>
<gene>
    <name evidence="3" type="ORF">Taro_042941</name>
</gene>
<protein>
    <recommendedName>
        <fullName evidence="5">Secreted protein</fullName>
    </recommendedName>
</protein>
<comment type="caution">
    <text evidence="3">The sequence shown here is derived from an EMBL/GenBank/DDBJ whole genome shotgun (WGS) entry which is preliminary data.</text>
</comment>
<dbReference type="AlphaFoldDB" id="A0A843WZL7"/>
<evidence type="ECO:0000256" key="1">
    <source>
        <dbReference type="SAM" id="MobiDB-lite"/>
    </source>
</evidence>
<evidence type="ECO:0000313" key="4">
    <source>
        <dbReference type="Proteomes" id="UP000652761"/>
    </source>
</evidence>
<name>A0A843WZL7_COLES</name>
<proteinExistence type="predicted"/>
<feature type="region of interest" description="Disordered" evidence="1">
    <location>
        <begin position="46"/>
        <end position="78"/>
    </location>
</feature>
<organism evidence="3 4">
    <name type="scientific">Colocasia esculenta</name>
    <name type="common">Wild taro</name>
    <name type="synonym">Arum esculentum</name>
    <dbReference type="NCBI Taxonomy" id="4460"/>
    <lineage>
        <taxon>Eukaryota</taxon>
        <taxon>Viridiplantae</taxon>
        <taxon>Streptophyta</taxon>
        <taxon>Embryophyta</taxon>
        <taxon>Tracheophyta</taxon>
        <taxon>Spermatophyta</taxon>
        <taxon>Magnoliopsida</taxon>
        <taxon>Liliopsida</taxon>
        <taxon>Araceae</taxon>
        <taxon>Aroideae</taxon>
        <taxon>Colocasieae</taxon>
        <taxon>Colocasia</taxon>
    </lineage>
</organism>
<reference evidence="3" key="1">
    <citation type="submission" date="2017-07" db="EMBL/GenBank/DDBJ databases">
        <title>Taro Niue Genome Assembly and Annotation.</title>
        <authorList>
            <person name="Atibalentja N."/>
            <person name="Keating K."/>
            <person name="Fields C.J."/>
        </authorList>
    </citation>
    <scope>NUCLEOTIDE SEQUENCE</scope>
    <source>
        <strain evidence="3">Niue_2</strain>
        <tissue evidence="3">Leaf</tissue>
    </source>
</reference>
<dbReference type="EMBL" id="NMUH01004562">
    <property type="protein sequence ID" value="MQM10055.1"/>
    <property type="molecule type" value="Genomic_DNA"/>
</dbReference>
<dbReference type="Proteomes" id="UP000652761">
    <property type="component" value="Unassembled WGS sequence"/>
</dbReference>
<keyword evidence="2" id="KW-0732">Signal</keyword>
<evidence type="ECO:0000313" key="3">
    <source>
        <dbReference type="EMBL" id="MQM10055.1"/>
    </source>
</evidence>